<feature type="compositionally biased region" description="Basic residues" evidence="1">
    <location>
        <begin position="106"/>
        <end position="116"/>
    </location>
</feature>
<organism evidence="2 3">
    <name type="scientific">Nesidiocoris tenuis</name>
    <dbReference type="NCBI Taxonomy" id="355587"/>
    <lineage>
        <taxon>Eukaryota</taxon>
        <taxon>Metazoa</taxon>
        <taxon>Ecdysozoa</taxon>
        <taxon>Arthropoda</taxon>
        <taxon>Hexapoda</taxon>
        <taxon>Insecta</taxon>
        <taxon>Pterygota</taxon>
        <taxon>Neoptera</taxon>
        <taxon>Paraneoptera</taxon>
        <taxon>Hemiptera</taxon>
        <taxon>Heteroptera</taxon>
        <taxon>Panheteroptera</taxon>
        <taxon>Cimicomorpha</taxon>
        <taxon>Miridae</taxon>
        <taxon>Dicyphina</taxon>
        <taxon>Nesidiocoris</taxon>
    </lineage>
</organism>
<feature type="region of interest" description="Disordered" evidence="1">
    <location>
        <begin position="21"/>
        <end position="145"/>
    </location>
</feature>
<name>A0ABN7AA17_9HEMI</name>
<gene>
    <name evidence="2" type="ORF">NTJ_01964</name>
</gene>
<dbReference type="Proteomes" id="UP001307889">
    <property type="component" value="Chromosome 1"/>
</dbReference>
<reference evidence="2 3" key="1">
    <citation type="submission" date="2023-09" db="EMBL/GenBank/DDBJ databases">
        <title>Nesidiocoris tenuis whole genome shotgun sequence.</title>
        <authorList>
            <person name="Shibata T."/>
            <person name="Shimoda M."/>
            <person name="Kobayashi T."/>
            <person name="Uehara T."/>
        </authorList>
    </citation>
    <scope>NUCLEOTIDE SEQUENCE [LARGE SCALE GENOMIC DNA]</scope>
    <source>
        <strain evidence="2 3">Japan</strain>
    </source>
</reference>
<feature type="compositionally biased region" description="Low complexity" evidence="1">
    <location>
        <begin position="117"/>
        <end position="129"/>
    </location>
</feature>
<sequence>MAEEKKSNNFHVLLKQFAQSYKKDGNAEESSRGEQKGKDAANQKRKEAGLRSSSRPKQPTKRYMSPGNALKRPSVLARPRVPPPTYSPAGKKLTKAKQTPAARQRTPVRQKTRGRRVSSTPQSSVGSPSDNDENEIMLSPIPEPMPTFHNEIGSSYVRAKRPVPASMNAGSSINQSKVGRYMSNVSNVPVRHQFLKPKAPPPRPLKTRRDAEGFLAPRSVDPVEALAEREFHSLSATLDKFLAEPTEKVFEKLVYLKQCEERVQSTIAEKRAPPPSVAGSVLGYDPPALHHPNPNWYTNAWIQQSSMSNARPGNASIYSYQRPVGLQLSSTRDLTFNSRQMSHFF</sequence>
<evidence type="ECO:0000313" key="2">
    <source>
        <dbReference type="EMBL" id="BES89157.1"/>
    </source>
</evidence>
<proteinExistence type="predicted"/>
<accession>A0ABN7AA17</accession>
<dbReference type="EMBL" id="AP028909">
    <property type="protein sequence ID" value="BES89157.1"/>
    <property type="molecule type" value="Genomic_DNA"/>
</dbReference>
<evidence type="ECO:0000256" key="1">
    <source>
        <dbReference type="SAM" id="MobiDB-lite"/>
    </source>
</evidence>
<feature type="compositionally biased region" description="Basic and acidic residues" evidence="1">
    <location>
        <begin position="21"/>
        <end position="49"/>
    </location>
</feature>
<protein>
    <submittedName>
        <fullName evidence="2">Uncharacterized protein</fullName>
    </submittedName>
</protein>
<keyword evidence="3" id="KW-1185">Reference proteome</keyword>
<evidence type="ECO:0000313" key="3">
    <source>
        <dbReference type="Proteomes" id="UP001307889"/>
    </source>
</evidence>